<comment type="similarity">
    <text evidence="1">Belongs to the bacterial ribosomal protein bS1 family.</text>
</comment>
<dbReference type="AlphaFoldDB" id="A0A917AIL9"/>
<feature type="domain" description="S1 motif" evidence="4">
    <location>
        <begin position="274"/>
        <end position="343"/>
    </location>
</feature>
<dbReference type="RefSeq" id="WP_188386683.1">
    <property type="nucleotide sequence ID" value="NZ_BMFK01000001.1"/>
</dbReference>
<gene>
    <name evidence="5" type="primary">rpsA</name>
    <name evidence="5" type="ORF">GCM10007140_02990</name>
</gene>
<dbReference type="PANTHER" id="PTHR10724:SF7">
    <property type="entry name" value="SMALL RIBOSOMAL SUBUNIT PROTEIN BS1C"/>
    <property type="match status" value="1"/>
</dbReference>
<dbReference type="FunFam" id="2.40.50.140:FF:000051">
    <property type="entry name" value="RNA-binding transcriptional accessory protein"/>
    <property type="match status" value="2"/>
</dbReference>
<dbReference type="GO" id="GO:0003735">
    <property type="term" value="F:structural constituent of ribosome"/>
    <property type="evidence" value="ECO:0007669"/>
    <property type="project" value="TreeGrafter"/>
</dbReference>
<name>A0A917AIL9_9BACI</name>
<dbReference type="Gene3D" id="2.40.50.140">
    <property type="entry name" value="Nucleic acid-binding proteins"/>
    <property type="match status" value="4"/>
</dbReference>
<dbReference type="PRINTS" id="PR00681">
    <property type="entry name" value="RIBOSOMALS1"/>
</dbReference>
<keyword evidence="2 5" id="KW-0689">Ribosomal protein</keyword>
<evidence type="ECO:0000313" key="6">
    <source>
        <dbReference type="Proteomes" id="UP000605259"/>
    </source>
</evidence>
<dbReference type="GO" id="GO:0005840">
    <property type="term" value="C:ribosome"/>
    <property type="evidence" value="ECO:0007669"/>
    <property type="project" value="UniProtKB-KW"/>
</dbReference>
<reference evidence="5" key="1">
    <citation type="journal article" date="2014" name="Int. J. Syst. Evol. Microbiol.">
        <title>Complete genome sequence of Corynebacterium casei LMG S-19264T (=DSM 44701T), isolated from a smear-ripened cheese.</title>
        <authorList>
            <consortium name="US DOE Joint Genome Institute (JGI-PGF)"/>
            <person name="Walter F."/>
            <person name="Albersmeier A."/>
            <person name="Kalinowski J."/>
            <person name="Ruckert C."/>
        </authorList>
    </citation>
    <scope>NUCLEOTIDE SEQUENCE</scope>
    <source>
        <strain evidence="5">CGMCC 1.12698</strain>
    </source>
</reference>
<evidence type="ECO:0000313" key="5">
    <source>
        <dbReference type="EMBL" id="GGE56097.1"/>
    </source>
</evidence>
<sequence>MTEKTNQEVVDTTALQVGDIVTGEVTKVDAKQVLVNVGYKTDGVVPISELCSVHIETASEVASEGDKLQLKVIKLEEDDLVLSKRAVDAANAWSDLHAKFNNGDIFNVVVRDVVNGGLVVDLGVRGFIPASLVEKHFVEDFSDYKGKELAVKIVELEEEKNRVILSHRAVVEAELETKKKSATESLKVGSIMEGTVQRLTDFGAFIDLGGVDGLVHISQLSHKRIEKPSDVLELGQTAKVKILAVDVENGRISLSMKDAQPGPWDTLGDEVQVGAILKGTVRRLVNFGAFVEVFPHIEGLVHVSQIANKHVKNPNEVLELGQIVQVKVLELNKAEKRISLSIKEAQEEEIQVDLGKYQPTQETTGFQLGELFGDKLKNFGK</sequence>
<dbReference type="NCBIfam" id="NF005208">
    <property type="entry name" value="PRK06676.1"/>
    <property type="match status" value="1"/>
</dbReference>
<dbReference type="Proteomes" id="UP000605259">
    <property type="component" value="Unassembled WGS sequence"/>
</dbReference>
<protein>
    <submittedName>
        <fullName evidence="5">30S ribosomal protein S1</fullName>
    </submittedName>
</protein>
<proteinExistence type="inferred from homology"/>
<evidence type="ECO:0000256" key="3">
    <source>
        <dbReference type="ARBA" id="ARBA00023274"/>
    </source>
</evidence>
<organism evidence="5 6">
    <name type="scientific">Priestia taiwanensis</name>
    <dbReference type="NCBI Taxonomy" id="1347902"/>
    <lineage>
        <taxon>Bacteria</taxon>
        <taxon>Bacillati</taxon>
        <taxon>Bacillota</taxon>
        <taxon>Bacilli</taxon>
        <taxon>Bacillales</taxon>
        <taxon>Bacillaceae</taxon>
        <taxon>Priestia</taxon>
    </lineage>
</organism>
<comment type="caution">
    <text evidence="5">The sequence shown here is derived from an EMBL/GenBank/DDBJ whole genome shotgun (WGS) entry which is preliminary data.</text>
</comment>
<dbReference type="CDD" id="cd05688">
    <property type="entry name" value="S1_RPS1_repeat_ec3"/>
    <property type="match status" value="1"/>
</dbReference>
<keyword evidence="3" id="KW-0687">Ribonucleoprotein</keyword>
<reference evidence="5" key="2">
    <citation type="submission" date="2020-09" db="EMBL/GenBank/DDBJ databases">
        <authorList>
            <person name="Sun Q."/>
            <person name="Zhou Y."/>
        </authorList>
    </citation>
    <scope>NUCLEOTIDE SEQUENCE</scope>
    <source>
        <strain evidence="5">CGMCC 1.12698</strain>
    </source>
</reference>
<evidence type="ECO:0000259" key="4">
    <source>
        <dbReference type="PROSITE" id="PS50126"/>
    </source>
</evidence>
<dbReference type="InterPro" id="IPR035104">
    <property type="entry name" value="Ribosomal_protein_S1-like"/>
</dbReference>
<dbReference type="EMBL" id="BMFK01000001">
    <property type="protein sequence ID" value="GGE56097.1"/>
    <property type="molecule type" value="Genomic_DNA"/>
</dbReference>
<accession>A0A917AIL9</accession>
<dbReference type="SUPFAM" id="SSF50249">
    <property type="entry name" value="Nucleic acid-binding proteins"/>
    <property type="match status" value="4"/>
</dbReference>
<keyword evidence="6" id="KW-1185">Reference proteome</keyword>
<dbReference type="GO" id="GO:0005737">
    <property type="term" value="C:cytoplasm"/>
    <property type="evidence" value="ECO:0007669"/>
    <property type="project" value="UniProtKB-ARBA"/>
</dbReference>
<dbReference type="CDD" id="cd04465">
    <property type="entry name" value="S1_RPS1_repeat_ec2_hs2"/>
    <property type="match status" value="1"/>
</dbReference>
<dbReference type="CDD" id="cd05687">
    <property type="entry name" value="S1_RPS1_repeat_ec1_hs1"/>
    <property type="match status" value="1"/>
</dbReference>
<dbReference type="InterPro" id="IPR050437">
    <property type="entry name" value="Ribos_protein_bS1-like"/>
</dbReference>
<evidence type="ECO:0000256" key="1">
    <source>
        <dbReference type="ARBA" id="ARBA00006767"/>
    </source>
</evidence>
<dbReference type="InterPro" id="IPR012340">
    <property type="entry name" value="NA-bd_OB-fold"/>
</dbReference>
<dbReference type="PROSITE" id="PS50126">
    <property type="entry name" value="S1"/>
    <property type="match status" value="4"/>
</dbReference>
<feature type="domain" description="S1 motif" evidence="4">
    <location>
        <begin position="18"/>
        <end position="85"/>
    </location>
</feature>
<evidence type="ECO:0000256" key="2">
    <source>
        <dbReference type="ARBA" id="ARBA00022980"/>
    </source>
</evidence>
<dbReference type="InterPro" id="IPR003029">
    <property type="entry name" value="S1_domain"/>
</dbReference>
<dbReference type="GO" id="GO:0006412">
    <property type="term" value="P:translation"/>
    <property type="evidence" value="ECO:0007669"/>
    <property type="project" value="TreeGrafter"/>
</dbReference>
<dbReference type="GO" id="GO:0003729">
    <property type="term" value="F:mRNA binding"/>
    <property type="evidence" value="ECO:0007669"/>
    <property type="project" value="TreeGrafter"/>
</dbReference>
<dbReference type="PANTHER" id="PTHR10724">
    <property type="entry name" value="30S RIBOSOMAL PROTEIN S1"/>
    <property type="match status" value="1"/>
</dbReference>
<feature type="domain" description="S1 motif" evidence="4">
    <location>
        <begin position="189"/>
        <end position="257"/>
    </location>
</feature>
<dbReference type="SMART" id="SM00316">
    <property type="entry name" value="S1"/>
    <property type="match status" value="4"/>
</dbReference>
<feature type="domain" description="S1 motif" evidence="4">
    <location>
        <begin position="103"/>
        <end position="168"/>
    </location>
</feature>
<dbReference type="Pfam" id="PF00575">
    <property type="entry name" value="S1"/>
    <property type="match status" value="4"/>
</dbReference>